<gene>
    <name evidence="2" type="ORF">MNBD_ALPHA08-220</name>
</gene>
<dbReference type="AlphaFoldDB" id="A0A3B0RSP8"/>
<dbReference type="PRINTS" id="PR01490">
    <property type="entry name" value="RTXTOXIND"/>
</dbReference>
<name>A0A3B0RSP8_9ZZZZ</name>
<proteinExistence type="predicted"/>
<accession>A0A3B0RSP8</accession>
<dbReference type="PANTHER" id="PTHR30386">
    <property type="entry name" value="MEMBRANE FUSION SUBUNIT OF EMRAB-TOLC MULTIDRUG EFFLUX PUMP"/>
    <property type="match status" value="1"/>
</dbReference>
<dbReference type="InterPro" id="IPR050739">
    <property type="entry name" value="MFP"/>
</dbReference>
<feature type="non-terminal residue" evidence="2">
    <location>
        <position position="1"/>
    </location>
</feature>
<reference evidence="2" key="1">
    <citation type="submission" date="2018-06" db="EMBL/GenBank/DDBJ databases">
        <authorList>
            <person name="Zhirakovskaya E."/>
        </authorList>
    </citation>
    <scope>NUCLEOTIDE SEQUENCE</scope>
</reference>
<organism evidence="2">
    <name type="scientific">hydrothermal vent metagenome</name>
    <dbReference type="NCBI Taxonomy" id="652676"/>
    <lineage>
        <taxon>unclassified sequences</taxon>
        <taxon>metagenomes</taxon>
        <taxon>ecological metagenomes</taxon>
    </lineage>
</organism>
<dbReference type="InterPro" id="IPR058982">
    <property type="entry name" value="Beta-barrel_AprE"/>
</dbReference>
<dbReference type="EMBL" id="UOEC01000136">
    <property type="protein sequence ID" value="VAV96764.1"/>
    <property type="molecule type" value="Genomic_DNA"/>
</dbReference>
<dbReference type="PANTHER" id="PTHR30386:SF17">
    <property type="entry name" value="ALKALINE PROTEASE SECRETION PROTEIN APRE"/>
    <property type="match status" value="1"/>
</dbReference>
<feature type="domain" description="AprE-like beta-barrel" evidence="1">
    <location>
        <begin position="20"/>
        <end position="108"/>
    </location>
</feature>
<protein>
    <recommendedName>
        <fullName evidence="1">AprE-like beta-barrel domain-containing protein</fullName>
    </recommendedName>
</protein>
<evidence type="ECO:0000313" key="2">
    <source>
        <dbReference type="EMBL" id="VAV96764.1"/>
    </source>
</evidence>
<dbReference type="Gene3D" id="2.40.30.170">
    <property type="match status" value="1"/>
</dbReference>
<evidence type="ECO:0000259" key="1">
    <source>
        <dbReference type="Pfam" id="PF26002"/>
    </source>
</evidence>
<dbReference type="Pfam" id="PF26002">
    <property type="entry name" value="Beta-barrel_AprE"/>
    <property type="match status" value="1"/>
</dbReference>
<sequence>GGVVGPGQVIMLIVPEKDRLVLSAQVSPQDIDQISIGQKVVINFPAFSSSVTPSLDGEVYGIAADLTQENATTPPYYEVRIKLKPGEAEKLGSQQLKPGMPAEAYIQTTTRSALSYLIKPFTDQLNRAFREG</sequence>